<evidence type="ECO:0000313" key="2">
    <source>
        <dbReference type="Proteomes" id="UP000766550"/>
    </source>
</evidence>
<gene>
    <name evidence="1" type="ORF">KTS45_17435</name>
</gene>
<keyword evidence="2" id="KW-1185">Reference proteome</keyword>
<dbReference type="Proteomes" id="UP000766550">
    <property type="component" value="Unassembled WGS sequence"/>
</dbReference>
<accession>A0A8J7YCZ6</accession>
<reference evidence="1 2" key="1">
    <citation type="submission" date="2021-06" db="EMBL/GenBank/DDBJ databases">
        <title>New haloarchaea isolates fom saline soil.</title>
        <authorList>
            <person name="Duran-Viseras A."/>
            <person name="Sanchez-Porro C.S."/>
            <person name="Ventosa A."/>
        </authorList>
    </citation>
    <scope>NUCLEOTIDE SEQUENCE [LARGE SCALE GENOMIC DNA]</scope>
    <source>
        <strain evidence="1 2">JCM 183640</strain>
    </source>
</reference>
<dbReference type="EMBL" id="JAHQXF010000003">
    <property type="protein sequence ID" value="MBV0925989.1"/>
    <property type="molecule type" value="Genomic_DNA"/>
</dbReference>
<dbReference type="RefSeq" id="WP_162318802.1">
    <property type="nucleotide sequence ID" value="NZ_JAHQXF010000003.1"/>
</dbReference>
<proteinExistence type="predicted"/>
<organism evidence="1 2">
    <name type="scientific">Haloarcula limicola</name>
    <dbReference type="NCBI Taxonomy" id="1429915"/>
    <lineage>
        <taxon>Archaea</taxon>
        <taxon>Methanobacteriati</taxon>
        <taxon>Methanobacteriota</taxon>
        <taxon>Stenosarchaea group</taxon>
        <taxon>Halobacteria</taxon>
        <taxon>Halobacteriales</taxon>
        <taxon>Haloarculaceae</taxon>
        <taxon>Haloarcula</taxon>
    </lineage>
</organism>
<evidence type="ECO:0000313" key="1">
    <source>
        <dbReference type="EMBL" id="MBV0925989.1"/>
    </source>
</evidence>
<protein>
    <submittedName>
        <fullName evidence="1">Uncharacterized protein</fullName>
    </submittedName>
</protein>
<name>A0A8J7YCZ6_9EURY</name>
<comment type="caution">
    <text evidence="1">The sequence shown here is derived from an EMBL/GenBank/DDBJ whole genome shotgun (WGS) entry which is preliminary data.</text>
</comment>
<dbReference type="AlphaFoldDB" id="A0A8J7YCZ6"/>
<sequence length="68" mass="7454">MSQQKGEKNAFDLHETVPFALVDSLEAIDSHRIALLVECFEDHVESLVVALVPEDTAFDDGTNRVAAV</sequence>